<evidence type="ECO:0000256" key="9">
    <source>
        <dbReference type="ARBA" id="ARBA00022821"/>
    </source>
</evidence>
<dbReference type="InterPro" id="IPR044965">
    <property type="entry name" value="Glyco_hydro_17_plant"/>
</dbReference>
<organism evidence="19 20">
    <name type="scientific">Canna indica</name>
    <name type="common">Indian-shot</name>
    <dbReference type="NCBI Taxonomy" id="4628"/>
    <lineage>
        <taxon>Eukaryota</taxon>
        <taxon>Viridiplantae</taxon>
        <taxon>Streptophyta</taxon>
        <taxon>Embryophyta</taxon>
        <taxon>Tracheophyta</taxon>
        <taxon>Spermatophyta</taxon>
        <taxon>Magnoliopsida</taxon>
        <taxon>Liliopsida</taxon>
        <taxon>Zingiberales</taxon>
        <taxon>Cannaceae</taxon>
        <taxon>Canna</taxon>
    </lineage>
</organism>
<evidence type="ECO:0000256" key="13">
    <source>
        <dbReference type="ARBA" id="ARBA00023288"/>
    </source>
</evidence>
<evidence type="ECO:0000256" key="6">
    <source>
        <dbReference type="ARBA" id="ARBA00022622"/>
    </source>
</evidence>
<feature type="signal peptide" evidence="17">
    <location>
        <begin position="1"/>
        <end position="24"/>
    </location>
</feature>
<dbReference type="FunFam" id="3.20.20.80:FF:000008">
    <property type="entry name" value="Glucan endo-1,3-beta-glucosidase 5"/>
    <property type="match status" value="1"/>
</dbReference>
<evidence type="ECO:0000256" key="1">
    <source>
        <dbReference type="ARBA" id="ARBA00000382"/>
    </source>
</evidence>
<keyword evidence="6" id="KW-0336">GPI-anchor</keyword>
<dbReference type="GO" id="GO:0006952">
    <property type="term" value="P:defense response"/>
    <property type="evidence" value="ECO:0007669"/>
    <property type="project" value="UniProtKB-KW"/>
</dbReference>
<dbReference type="FunFam" id="1.20.58.1040:FF:000002">
    <property type="entry name" value="Glucan endo-1,3-beta-glucosidase 8"/>
    <property type="match status" value="1"/>
</dbReference>
<dbReference type="Proteomes" id="UP001327560">
    <property type="component" value="Chromosome 4"/>
</dbReference>
<dbReference type="Gene3D" id="1.20.58.1040">
    <property type="match status" value="1"/>
</dbReference>
<dbReference type="InterPro" id="IPR012946">
    <property type="entry name" value="X8"/>
</dbReference>
<evidence type="ECO:0000259" key="18">
    <source>
        <dbReference type="SMART" id="SM00768"/>
    </source>
</evidence>
<evidence type="ECO:0000256" key="3">
    <source>
        <dbReference type="ARBA" id="ARBA00008773"/>
    </source>
</evidence>
<dbReference type="Pfam" id="PF00332">
    <property type="entry name" value="Glyco_hydro_17"/>
    <property type="match status" value="1"/>
</dbReference>
<keyword evidence="11" id="KW-1015">Disulfide bond</keyword>
<evidence type="ECO:0000256" key="4">
    <source>
        <dbReference type="ARBA" id="ARBA00012780"/>
    </source>
</evidence>
<dbReference type="GO" id="GO:0042973">
    <property type="term" value="F:glucan endo-1,3-beta-D-glucosidase activity"/>
    <property type="evidence" value="ECO:0007669"/>
    <property type="project" value="UniProtKB-EC"/>
</dbReference>
<comment type="catalytic activity">
    <reaction evidence="1">
        <text>Hydrolysis of (1-&gt;3)-beta-D-glucosidic linkages in (1-&gt;3)-beta-D-glucans.</text>
        <dbReference type="EC" id="3.2.1.39"/>
    </reaction>
</comment>
<dbReference type="SUPFAM" id="SSF51445">
    <property type="entry name" value="(Trans)glycosidases"/>
    <property type="match status" value="1"/>
</dbReference>
<dbReference type="GO" id="GO:0005886">
    <property type="term" value="C:plasma membrane"/>
    <property type="evidence" value="ECO:0007669"/>
    <property type="project" value="UniProtKB-SubCell"/>
</dbReference>
<keyword evidence="13" id="KW-0449">Lipoprotein</keyword>
<evidence type="ECO:0000256" key="8">
    <source>
        <dbReference type="ARBA" id="ARBA00022801"/>
    </source>
</evidence>
<dbReference type="PROSITE" id="PS00587">
    <property type="entry name" value="GLYCOSYL_HYDROL_F17"/>
    <property type="match status" value="1"/>
</dbReference>
<sequence length="484" mass="52569">MTARWVLACLLAINIVLSPWAVEAGLGVNWGTVTTHRLPHDTIKQLLQDNGIKKVKIFDADPASMKALAGTGIEVMIAVPNDMLSAMNDHGVATKWVKENVTRYHSAGEVNIKYVGVGNEPFLKSYGSDFLNITFPALKNIQNALNEAGVGNTIKATIPFNADVYESPIYNPVPSAGKFRDDIADLMEQIVKFLSSNGAPIAVNIYPFLSLYQSASFPIDYAFFDGTNSPLLDNGIEYTNLFDANFDTLVSALDKVGFGHLPIMIGEIGWPTDGNANANVTLAERFYSGFLKRLAAKQGTPLRPNTDIDVYLFGLLDEDAKSVAPGDFERHWGIFTYDGQPKFPADLSGGGQMKALVGAKDVKYLTPKWCVLKPDADANGENVSTNVNFACAHADCTALGFGRSCGGLDPRGSISYAFNAYYQMKNQNDESCDFGGLATVSTQNISRGSCFFKLQIVPAPSSASNSFPWSHLLTLFLVIGIWMF</sequence>
<evidence type="ECO:0000313" key="19">
    <source>
        <dbReference type="EMBL" id="WOL03116.1"/>
    </source>
</evidence>
<keyword evidence="20" id="KW-1185">Reference proteome</keyword>
<evidence type="ECO:0000256" key="16">
    <source>
        <dbReference type="RuleBase" id="RU004336"/>
    </source>
</evidence>
<keyword evidence="12" id="KW-0325">Glycoprotein</keyword>
<dbReference type="InterPro" id="IPR000490">
    <property type="entry name" value="Glyco_hydro_17"/>
</dbReference>
<dbReference type="Gene3D" id="3.20.20.80">
    <property type="entry name" value="Glycosidases"/>
    <property type="match status" value="1"/>
</dbReference>
<dbReference type="PANTHER" id="PTHR32227">
    <property type="entry name" value="GLUCAN ENDO-1,3-BETA-GLUCOSIDASE BG1-RELATED-RELATED"/>
    <property type="match status" value="1"/>
</dbReference>
<evidence type="ECO:0000256" key="12">
    <source>
        <dbReference type="ARBA" id="ARBA00023180"/>
    </source>
</evidence>
<keyword evidence="9" id="KW-0611">Plant defense</keyword>
<evidence type="ECO:0000256" key="10">
    <source>
        <dbReference type="ARBA" id="ARBA00023136"/>
    </source>
</evidence>
<protein>
    <recommendedName>
        <fullName evidence="4">glucan endo-1,3-beta-D-glucosidase</fullName>
        <ecNumber evidence="4">3.2.1.39</ecNumber>
    </recommendedName>
</protein>
<keyword evidence="8 16" id="KW-0378">Hydrolase</keyword>
<dbReference type="EC" id="3.2.1.39" evidence="4"/>
<gene>
    <name evidence="19" type="ORF">Cni_G11836</name>
</gene>
<accession>A0AAQ3KCF9</accession>
<evidence type="ECO:0000256" key="2">
    <source>
        <dbReference type="ARBA" id="ARBA00004609"/>
    </source>
</evidence>
<evidence type="ECO:0000256" key="15">
    <source>
        <dbReference type="RuleBase" id="RU004335"/>
    </source>
</evidence>
<proteinExistence type="inferred from homology"/>
<keyword evidence="10" id="KW-0472">Membrane</keyword>
<keyword evidence="7 17" id="KW-0732">Signal</keyword>
<evidence type="ECO:0000256" key="11">
    <source>
        <dbReference type="ARBA" id="ARBA00023157"/>
    </source>
</evidence>
<evidence type="ECO:0000256" key="5">
    <source>
        <dbReference type="ARBA" id="ARBA00022475"/>
    </source>
</evidence>
<evidence type="ECO:0000256" key="14">
    <source>
        <dbReference type="ARBA" id="ARBA00023295"/>
    </source>
</evidence>
<dbReference type="AlphaFoldDB" id="A0AAQ3KCF9"/>
<name>A0AAQ3KCF9_9LILI</name>
<dbReference type="SMART" id="SM00768">
    <property type="entry name" value="X8"/>
    <property type="match status" value="1"/>
</dbReference>
<dbReference type="GO" id="GO:0098552">
    <property type="term" value="C:side of membrane"/>
    <property type="evidence" value="ECO:0007669"/>
    <property type="project" value="UniProtKB-KW"/>
</dbReference>
<feature type="domain" description="X8" evidence="18">
    <location>
        <begin position="368"/>
        <end position="452"/>
    </location>
</feature>
<comment type="similarity">
    <text evidence="3 15">Belongs to the glycosyl hydrolase 17 family.</text>
</comment>
<reference evidence="19 20" key="1">
    <citation type="submission" date="2023-10" db="EMBL/GenBank/DDBJ databases">
        <title>Chromosome-scale genome assembly provides insights into flower coloration mechanisms of Canna indica.</title>
        <authorList>
            <person name="Li C."/>
        </authorList>
    </citation>
    <scope>NUCLEOTIDE SEQUENCE [LARGE SCALE GENOMIC DNA]</scope>
    <source>
        <tissue evidence="19">Flower</tissue>
    </source>
</reference>
<comment type="subcellular location">
    <subcellularLocation>
        <location evidence="2">Cell membrane</location>
        <topology evidence="2">Lipid-anchor</topology>
        <topology evidence="2">GPI-anchor</topology>
    </subcellularLocation>
</comment>
<evidence type="ECO:0000313" key="20">
    <source>
        <dbReference type="Proteomes" id="UP001327560"/>
    </source>
</evidence>
<evidence type="ECO:0000256" key="7">
    <source>
        <dbReference type="ARBA" id="ARBA00022729"/>
    </source>
</evidence>
<dbReference type="Pfam" id="PF07983">
    <property type="entry name" value="X8"/>
    <property type="match status" value="1"/>
</dbReference>
<keyword evidence="5" id="KW-1003">Cell membrane</keyword>
<keyword evidence="14 16" id="KW-0326">Glycosidase</keyword>
<feature type="chain" id="PRO_5043054990" description="glucan endo-1,3-beta-D-glucosidase" evidence="17">
    <location>
        <begin position="25"/>
        <end position="484"/>
    </location>
</feature>
<dbReference type="EMBL" id="CP136893">
    <property type="protein sequence ID" value="WOL03116.1"/>
    <property type="molecule type" value="Genomic_DNA"/>
</dbReference>
<dbReference type="InterPro" id="IPR017853">
    <property type="entry name" value="GH"/>
</dbReference>
<dbReference type="GO" id="GO:0005975">
    <property type="term" value="P:carbohydrate metabolic process"/>
    <property type="evidence" value="ECO:0007669"/>
    <property type="project" value="InterPro"/>
</dbReference>
<evidence type="ECO:0000256" key="17">
    <source>
        <dbReference type="SAM" id="SignalP"/>
    </source>
</evidence>